<organism evidence="1 2">
    <name type="scientific">Sporanaerobium hydrogeniformans</name>
    <dbReference type="NCBI Taxonomy" id="3072179"/>
    <lineage>
        <taxon>Bacteria</taxon>
        <taxon>Bacillati</taxon>
        <taxon>Bacillota</taxon>
        <taxon>Clostridia</taxon>
        <taxon>Lachnospirales</taxon>
        <taxon>Lachnospiraceae</taxon>
        <taxon>Sporanaerobium</taxon>
    </lineage>
</organism>
<keyword evidence="1" id="KW-0808">Transferase</keyword>
<proteinExistence type="predicted"/>
<accession>A0AC61DDI1</accession>
<gene>
    <name evidence="1" type="ORF">CS063_08635</name>
</gene>
<keyword evidence="1" id="KW-0489">Methyltransferase</keyword>
<reference evidence="1" key="1">
    <citation type="submission" date="2017-10" db="EMBL/GenBank/DDBJ databases">
        <title>Genome sequence of cellulolytic Lachnospiraceae bacterium XHS1971 isolated from hotspring sediment.</title>
        <authorList>
            <person name="Vasudevan G."/>
            <person name="Joshi A.J."/>
            <person name="Hivarkar S."/>
            <person name="Lanjekar V.B."/>
            <person name="Dhakephalkar P.K."/>
            <person name="Dagar S."/>
        </authorList>
    </citation>
    <scope>NUCLEOTIDE SEQUENCE</scope>
    <source>
        <strain evidence="1">XHS1971</strain>
    </source>
</reference>
<dbReference type="Proteomes" id="UP000224460">
    <property type="component" value="Unassembled WGS sequence"/>
</dbReference>
<protein>
    <submittedName>
        <fullName evidence="1">Methyltransferase</fullName>
    </submittedName>
</protein>
<evidence type="ECO:0000313" key="2">
    <source>
        <dbReference type="Proteomes" id="UP000224460"/>
    </source>
</evidence>
<keyword evidence="2" id="KW-1185">Reference proteome</keyword>
<dbReference type="EMBL" id="PEDL01000007">
    <property type="protein sequence ID" value="PHV70823.1"/>
    <property type="molecule type" value="Genomic_DNA"/>
</dbReference>
<sequence length="412" mass="46973">MTSREIVMASVNHKQPTRIPVDLGATPSSGISAIAYTNLTKYLNMKDSKTYIYDVVQQVAQPEQAILDRFGIDVIDVGRAFNAAPEDWAPTTLATGDTAYYPKWFKPELQPNGAYVARDEFGEIIAKMPQGATFFDQTIFPYLDEYPESYKDIGVAMNKVLWQKLAHSPWDHADELDFWQQLRQKCIHLRNTTDKALMIVCGCNLFEWGTFLRRMDNFLMDIYSEPEEVERLVDALLEGHLATLAKVCEAVGDIVDIIRFGDDLGMDSGPFMSPQQYRTIFKPRHKMLCDYVHKHSQMKTFLHSCGSIYKLMPDLIDAGYDIINPVQTCVVDMQPERLKKEFGKDITFWGGGVDTRNILNRGTMQQVKDEVRRNIEILLPGGGFVFNTVHNIMPDVPPENIVAMFEAIDEYR</sequence>
<evidence type="ECO:0000313" key="1">
    <source>
        <dbReference type="EMBL" id="PHV70823.1"/>
    </source>
</evidence>
<name>A0AC61DDI1_9FIRM</name>
<comment type="caution">
    <text evidence="1">The sequence shown here is derived from an EMBL/GenBank/DDBJ whole genome shotgun (WGS) entry which is preliminary data.</text>
</comment>